<feature type="compositionally biased region" description="Low complexity" evidence="1">
    <location>
        <begin position="45"/>
        <end position="57"/>
    </location>
</feature>
<gene>
    <name evidence="2" type="ORF">GCM10010383_62620</name>
</gene>
<sequence>MALLGNSDMIYGNWFTRRGATLLVPILSAAFLVGCSGESEDNGGPSKNPKPSASPSATSGQRKVLEKRAEEALGIVEIDELGDLFVQSGLERVSDGIHHRPVLSSGKSYTLAVVCSGVGEVRLTVTMKRPERQTVACDSVPVRQRITDVTAQIEIDVDGLAGSSGIIGWRIDELAK</sequence>
<name>A0ABQ2XNV2_9ACTN</name>
<evidence type="ECO:0000313" key="2">
    <source>
        <dbReference type="EMBL" id="GGX23803.1"/>
    </source>
</evidence>
<accession>A0ABQ2XNV2</accession>
<dbReference type="EMBL" id="BMWC01000011">
    <property type="protein sequence ID" value="GGX23803.1"/>
    <property type="molecule type" value="Genomic_DNA"/>
</dbReference>
<reference evidence="3" key="1">
    <citation type="journal article" date="2019" name="Int. J. Syst. Evol. Microbiol.">
        <title>The Global Catalogue of Microorganisms (GCM) 10K type strain sequencing project: providing services to taxonomists for standard genome sequencing and annotation.</title>
        <authorList>
            <consortium name="The Broad Institute Genomics Platform"/>
            <consortium name="The Broad Institute Genome Sequencing Center for Infectious Disease"/>
            <person name="Wu L."/>
            <person name="Ma J."/>
        </authorList>
    </citation>
    <scope>NUCLEOTIDE SEQUENCE [LARGE SCALE GENOMIC DNA]</scope>
    <source>
        <strain evidence="3">JCM 4866</strain>
    </source>
</reference>
<evidence type="ECO:0000313" key="3">
    <source>
        <dbReference type="Proteomes" id="UP000617743"/>
    </source>
</evidence>
<evidence type="ECO:0000256" key="1">
    <source>
        <dbReference type="SAM" id="MobiDB-lite"/>
    </source>
</evidence>
<feature type="region of interest" description="Disordered" evidence="1">
    <location>
        <begin position="38"/>
        <end position="63"/>
    </location>
</feature>
<organism evidence="2 3">
    <name type="scientific">Streptomyces lomondensis</name>
    <dbReference type="NCBI Taxonomy" id="68229"/>
    <lineage>
        <taxon>Bacteria</taxon>
        <taxon>Bacillati</taxon>
        <taxon>Actinomycetota</taxon>
        <taxon>Actinomycetes</taxon>
        <taxon>Kitasatosporales</taxon>
        <taxon>Streptomycetaceae</taxon>
        <taxon>Streptomyces</taxon>
    </lineage>
</organism>
<comment type="caution">
    <text evidence="2">The sequence shown here is derived from an EMBL/GenBank/DDBJ whole genome shotgun (WGS) entry which is preliminary data.</text>
</comment>
<dbReference type="RefSeq" id="WP_229906657.1">
    <property type="nucleotide sequence ID" value="NZ_BMWC01000011.1"/>
</dbReference>
<evidence type="ECO:0008006" key="4">
    <source>
        <dbReference type="Google" id="ProtNLM"/>
    </source>
</evidence>
<protein>
    <recommendedName>
        <fullName evidence="4">Lipoprotein</fullName>
    </recommendedName>
</protein>
<keyword evidence="3" id="KW-1185">Reference proteome</keyword>
<dbReference type="Proteomes" id="UP000617743">
    <property type="component" value="Unassembled WGS sequence"/>
</dbReference>
<proteinExistence type="predicted"/>